<name>A0A0L0NUG1_CANAR</name>
<reference evidence="4" key="1">
    <citation type="journal article" date="2015" name="BMC Genomics">
        <title>Draft genome of a commonly misdiagnosed multidrug resistant pathogen Candida auris.</title>
        <authorList>
            <person name="Chatterjee S."/>
            <person name="Alampalli S.V."/>
            <person name="Nageshan R.K."/>
            <person name="Chettiar S.T."/>
            <person name="Joshi S."/>
            <person name="Tatu U.S."/>
        </authorList>
    </citation>
    <scope>NUCLEOTIDE SEQUENCE [LARGE SCALE GENOMIC DNA]</scope>
    <source>
        <strain evidence="4">6684</strain>
    </source>
</reference>
<dbReference type="GO" id="GO:0005768">
    <property type="term" value="C:endosome"/>
    <property type="evidence" value="ECO:0007669"/>
    <property type="project" value="TreeGrafter"/>
</dbReference>
<proteinExistence type="predicted"/>
<dbReference type="PANTHER" id="PTHR15157:SF5">
    <property type="entry name" value="UV RADIATION RESISTANCE-ASSOCIATED GENE PROTEIN"/>
    <property type="match status" value="1"/>
</dbReference>
<feature type="transmembrane region" description="Helical" evidence="2">
    <location>
        <begin position="349"/>
        <end position="372"/>
    </location>
</feature>
<evidence type="ECO:0000256" key="2">
    <source>
        <dbReference type="SAM" id="Phobius"/>
    </source>
</evidence>
<dbReference type="GO" id="GO:0000149">
    <property type="term" value="F:SNARE binding"/>
    <property type="evidence" value="ECO:0007669"/>
    <property type="project" value="TreeGrafter"/>
</dbReference>
<dbReference type="PANTHER" id="PTHR15157">
    <property type="entry name" value="UV RADIATION RESISTANCE-ASSOCIATED GENE PROTEIN"/>
    <property type="match status" value="1"/>
</dbReference>
<keyword evidence="2" id="KW-0472">Membrane</keyword>
<dbReference type="VEuPathDB" id="FungiDB:QG37_06237"/>
<organism evidence="3 4">
    <name type="scientific">Candidozyma auris</name>
    <name type="common">Yeast</name>
    <name type="synonym">Candida auris</name>
    <dbReference type="NCBI Taxonomy" id="498019"/>
    <lineage>
        <taxon>Eukaryota</taxon>
        <taxon>Fungi</taxon>
        <taxon>Dikarya</taxon>
        <taxon>Ascomycota</taxon>
        <taxon>Saccharomycotina</taxon>
        <taxon>Pichiomycetes</taxon>
        <taxon>Metschnikowiaceae</taxon>
        <taxon>Candidozyma</taxon>
    </lineage>
</organism>
<comment type="caution">
    <text evidence="3">The sequence shown here is derived from an EMBL/GenBank/DDBJ whole genome shotgun (WGS) entry which is preliminary data.</text>
</comment>
<keyword evidence="2" id="KW-0812">Transmembrane</keyword>
<keyword evidence="1" id="KW-0175">Coiled coil</keyword>
<dbReference type="VEuPathDB" id="FungiDB:CJJ09_005652"/>
<dbReference type="GO" id="GO:0035493">
    <property type="term" value="P:SNARE complex assembly"/>
    <property type="evidence" value="ECO:0007669"/>
    <property type="project" value="TreeGrafter"/>
</dbReference>
<sequence>MTVPFLLKHLTLIGFHHFFLNDDEKLSSAFFSLHTSSMEPLYVSETVHTRLLLSFGKVILPHLPQRTYHVVLKLWQKIDGLDSWTLYYDVVVDLRRLLRLRKPFRERDDGLRDKSTVWCFEDHEYVLPGSVKDQSVVVEESQRRVSTGRKNPKKSYTVDDIRHLISLDTGIKELELLNLKLSQQIDDVLEEVKGKVSKTDPEKARGLKFRLHQLHRYTTKQRNKNDTVNSWVYEKKVLIGNLNRALDEHFPPFRDLCEYQLEYVTSQINPIHESLNAAIYPEIIQSLESIGGVIIETFCIKMTSTSEQLSIMGIDFPGSTKELLEKCYAPHSGQDAPESPSSVDKMNAGLSYIVALMLLLADILSVLLTYAVRYFGSRSMVFDHLSGYQDIHGLHVNRKVTYPLYFDARHLVKTAALDSSGRTTQLKNLKFELGLALLNKNLTALTTAATNLFLQLHQHEQINVAVPSDRADDLLWSLRHLLSLMTIHSPGGTNT</sequence>
<evidence type="ECO:0000256" key="1">
    <source>
        <dbReference type="ARBA" id="ARBA00023054"/>
    </source>
</evidence>
<dbReference type="Proteomes" id="UP000037122">
    <property type="component" value="Unassembled WGS sequence"/>
</dbReference>
<protein>
    <submittedName>
        <fullName evidence="3">Uncharacterized protein</fullName>
    </submittedName>
</protein>
<dbReference type="AlphaFoldDB" id="A0A0L0NUG1"/>
<dbReference type="VEuPathDB" id="FungiDB:CJJ07_003062"/>
<evidence type="ECO:0000313" key="3">
    <source>
        <dbReference type="EMBL" id="KND97822.1"/>
    </source>
</evidence>
<dbReference type="VEuPathDB" id="FungiDB:B9J08_002559"/>
<accession>A0A0L0NUG1</accession>
<evidence type="ECO:0000313" key="4">
    <source>
        <dbReference type="Proteomes" id="UP000037122"/>
    </source>
</evidence>
<dbReference type="VEuPathDB" id="FungiDB:CJI96_0005113"/>
<dbReference type="VEuPathDB" id="FungiDB:CJI97_002104"/>
<keyword evidence="2" id="KW-1133">Transmembrane helix</keyword>
<dbReference type="GO" id="GO:0000323">
    <property type="term" value="C:lytic vacuole"/>
    <property type="evidence" value="ECO:0007669"/>
    <property type="project" value="TreeGrafter"/>
</dbReference>
<gene>
    <name evidence="3" type="ORF">QG37_06237</name>
</gene>
<dbReference type="EMBL" id="LGST01000041">
    <property type="protein sequence ID" value="KND97822.1"/>
    <property type="molecule type" value="Genomic_DNA"/>
</dbReference>